<dbReference type="EMBL" id="CP003057">
    <property type="protein sequence ID" value="AEQ96405.1"/>
    <property type="molecule type" value="Genomic_DNA"/>
</dbReference>
<proteinExistence type="predicted"/>
<evidence type="ECO:0000256" key="1">
    <source>
        <dbReference type="SAM" id="MobiDB-lite"/>
    </source>
</evidence>
<sequence>MHLLQRYAQTLLRRGTRAPEQGRHAKPYPHHMRPRLNADLHHASRFPSMTVCCQLS</sequence>
<name>G7TEP0_XANOB</name>
<evidence type="ECO:0000313" key="3">
    <source>
        <dbReference type="Proteomes" id="UP000008851"/>
    </source>
</evidence>
<gene>
    <name evidence="2" type="ORF">XOC_2268</name>
</gene>
<feature type="compositionally biased region" description="Basic residues" evidence="1">
    <location>
        <begin position="24"/>
        <end position="33"/>
    </location>
</feature>
<evidence type="ECO:0000313" key="2">
    <source>
        <dbReference type="EMBL" id="AEQ96405.1"/>
    </source>
</evidence>
<accession>G7TEP0</accession>
<protein>
    <submittedName>
        <fullName evidence="2">Uncharacterized protein</fullName>
    </submittedName>
</protein>
<reference evidence="2 3" key="1">
    <citation type="journal article" date="2011" name="J. Bacteriol.">
        <title>Two new complete genome sequences offer insight into host and tissue specificity of plant pathogenic Xanthomonas spp.</title>
        <authorList>
            <person name="Bogdanove A.J."/>
            <person name="Koebnik R."/>
            <person name="Lu H."/>
            <person name="Furutani A."/>
            <person name="Angiuoli S.V."/>
            <person name="Patil P.B."/>
            <person name="Van Sluys M.A."/>
            <person name="Ryan R.P."/>
            <person name="Meyer D.F."/>
            <person name="Han S.W."/>
            <person name="Aparna G."/>
            <person name="Rajaram M."/>
            <person name="Delcher A.L."/>
            <person name="Phillippy A.M."/>
            <person name="Puiu D."/>
            <person name="Schatz M.C."/>
            <person name="Shumway M."/>
            <person name="Sommer D.D."/>
            <person name="Trapnell C."/>
            <person name="Benahmed F."/>
            <person name="Dimitrov G."/>
            <person name="Madupu R."/>
            <person name="Radune D."/>
            <person name="Sullivan S."/>
            <person name="Jha G."/>
            <person name="Ishihara H."/>
            <person name="Lee S.W."/>
            <person name="Pandey A."/>
            <person name="Sharma V."/>
            <person name="Sriariyanun M."/>
            <person name="Szurek B."/>
            <person name="Vera-Cruz C.M."/>
            <person name="Dorman K.S."/>
            <person name="Ronald P.C."/>
            <person name="Verdier V."/>
            <person name="Dow J.M."/>
            <person name="Sonti R.V."/>
            <person name="Tsuge S."/>
            <person name="Brendel V.P."/>
            <person name="Rabinowicz P.D."/>
            <person name="Leach J.E."/>
            <person name="White F.F."/>
            <person name="Salzberg S.L."/>
        </authorList>
    </citation>
    <scope>NUCLEOTIDE SEQUENCE [LARGE SCALE GENOMIC DNA]</scope>
    <source>
        <strain evidence="2 3">BLS256</strain>
    </source>
</reference>
<organism evidence="2 3">
    <name type="scientific">Xanthomonas oryzae pv. oryzicola (strain BLS256)</name>
    <dbReference type="NCBI Taxonomy" id="383407"/>
    <lineage>
        <taxon>Bacteria</taxon>
        <taxon>Pseudomonadati</taxon>
        <taxon>Pseudomonadota</taxon>
        <taxon>Gammaproteobacteria</taxon>
        <taxon>Lysobacterales</taxon>
        <taxon>Lysobacteraceae</taxon>
        <taxon>Xanthomonas</taxon>
    </lineage>
</organism>
<dbReference type="Proteomes" id="UP000008851">
    <property type="component" value="Chromosome"/>
</dbReference>
<dbReference type="KEGG" id="xor:XOC_2268"/>
<dbReference type="HOGENOM" id="CLU_3013236_0_0_6"/>
<dbReference type="AlphaFoldDB" id="G7TEP0"/>
<feature type="region of interest" description="Disordered" evidence="1">
    <location>
        <begin position="11"/>
        <end position="33"/>
    </location>
</feature>